<name>A0ABD0KN97_9CAEN</name>
<dbReference type="PANTHER" id="PTHR31340:SF3">
    <property type="entry name" value="MITOCHONDRIAL GENOME MAINTENANCE EXONUCLEASE 1"/>
    <property type="match status" value="1"/>
</dbReference>
<comment type="caution">
    <text evidence="3">The sequence shown here is derived from an EMBL/GenBank/DDBJ whole genome shotgun (WGS) entry which is preliminary data.</text>
</comment>
<dbReference type="Proteomes" id="UP001519460">
    <property type="component" value="Unassembled WGS sequence"/>
</dbReference>
<dbReference type="EC" id="3.1.-.-" evidence="1"/>
<dbReference type="Gene3D" id="3.90.320.10">
    <property type="match status" value="1"/>
</dbReference>
<feature type="active site" evidence="1">
    <location>
        <position position="124"/>
    </location>
</feature>
<keyword evidence="1" id="KW-0496">Mitochondrion</keyword>
<dbReference type="GO" id="GO:0008297">
    <property type="term" value="F:single-stranded DNA exodeoxyribonuclease activity"/>
    <property type="evidence" value="ECO:0007669"/>
    <property type="project" value="UniProtKB-UniRule"/>
</dbReference>
<dbReference type="EMBL" id="JACVVK020000148">
    <property type="protein sequence ID" value="KAK7488669.1"/>
    <property type="molecule type" value="Genomic_DNA"/>
</dbReference>
<dbReference type="Pfam" id="PF12705">
    <property type="entry name" value="PDDEXK_1"/>
    <property type="match status" value="1"/>
</dbReference>
<evidence type="ECO:0000256" key="1">
    <source>
        <dbReference type="HAMAP-Rule" id="MF_03030"/>
    </source>
</evidence>
<comment type="similarity">
    <text evidence="1">Belongs to the MGME1 family.</text>
</comment>
<proteinExistence type="inferred from homology"/>
<dbReference type="GO" id="GO:0043504">
    <property type="term" value="P:mitochondrial DNA repair"/>
    <property type="evidence" value="ECO:0007669"/>
    <property type="project" value="UniProtKB-UniRule"/>
</dbReference>
<dbReference type="PANTHER" id="PTHR31340">
    <property type="entry name" value="MITOCHONDRIAL GENOME MAINTENANCE EXONUCLEASE 1"/>
    <property type="match status" value="1"/>
</dbReference>
<sequence>MRLMPTVNVVLNKTRSDLGRFFLQRWRQGMIQELGEEGFKKHQEKVIWEGTNFHACVQQFLSGMPVNEIQIQESNKGHWESLQSVLPDVKDVLALETPVSHPWLFYRGTFDCVAKYKDVLYVIDWKTSSKPKPLLSNLYDNPLQVAAYLGAINLRAEFTSKFGVVDHAAIVVAYQNGQPAHIHRMKPAMCQHYWTQWCQRLHQYWAMVAAEKGITATPP</sequence>
<keyword evidence="4" id="KW-1185">Reference proteome</keyword>
<protein>
    <recommendedName>
        <fullName evidence="1">Mitochondrial genome maintenance exonuclease 1</fullName>
        <ecNumber evidence="1">3.1.-.-</ecNumber>
    </recommendedName>
</protein>
<feature type="active site" evidence="1">
    <location>
        <position position="111"/>
    </location>
</feature>
<feature type="domain" description="PD-(D/E)XK endonuclease-like" evidence="2">
    <location>
        <begin position="107"/>
        <end position="211"/>
    </location>
</feature>
<evidence type="ECO:0000313" key="4">
    <source>
        <dbReference type="Proteomes" id="UP001519460"/>
    </source>
</evidence>
<keyword evidence="1" id="KW-0269">Exonuclease</keyword>
<reference evidence="3 4" key="1">
    <citation type="journal article" date="2023" name="Sci. Data">
        <title>Genome assembly of the Korean intertidal mud-creeper Batillaria attramentaria.</title>
        <authorList>
            <person name="Patra A.K."/>
            <person name="Ho P.T."/>
            <person name="Jun S."/>
            <person name="Lee S.J."/>
            <person name="Kim Y."/>
            <person name="Won Y.J."/>
        </authorList>
    </citation>
    <scope>NUCLEOTIDE SEQUENCE [LARGE SCALE GENOMIC DNA]</scope>
    <source>
        <strain evidence="3">Wonlab-2016</strain>
    </source>
</reference>
<dbReference type="InterPro" id="IPR038726">
    <property type="entry name" value="PDDEXK_AddAB-type"/>
</dbReference>
<dbReference type="GO" id="GO:0005739">
    <property type="term" value="C:mitochondrion"/>
    <property type="evidence" value="ECO:0007669"/>
    <property type="project" value="UniProtKB-SubCell"/>
</dbReference>
<gene>
    <name evidence="3" type="ORF">BaRGS_00020122</name>
</gene>
<evidence type="ECO:0000313" key="3">
    <source>
        <dbReference type="EMBL" id="KAK7488669.1"/>
    </source>
</evidence>
<dbReference type="AlphaFoldDB" id="A0ABD0KN97"/>
<evidence type="ECO:0000259" key="2">
    <source>
        <dbReference type="Pfam" id="PF12705"/>
    </source>
</evidence>
<keyword evidence="1" id="KW-0378">Hydrolase</keyword>
<keyword evidence="1" id="KW-0540">Nuclease</keyword>
<feature type="active site" evidence="1">
    <location>
        <position position="126"/>
    </location>
</feature>
<dbReference type="InterPro" id="IPR011604">
    <property type="entry name" value="PDDEXK-like_dom_sf"/>
</dbReference>
<accession>A0ABD0KN97</accession>
<comment type="subcellular location">
    <subcellularLocation>
        <location evidence="1">Mitochondrion</location>
    </subcellularLocation>
</comment>
<dbReference type="HAMAP" id="MF_03030">
    <property type="entry name" value="MGME1"/>
    <property type="match status" value="1"/>
</dbReference>
<comment type="function">
    <text evidence="1">Metal-dependent single-stranded DNA (ssDNA) exonuclease involved in mitochondrial genome maintenance.</text>
</comment>
<organism evidence="3 4">
    <name type="scientific">Batillaria attramentaria</name>
    <dbReference type="NCBI Taxonomy" id="370345"/>
    <lineage>
        <taxon>Eukaryota</taxon>
        <taxon>Metazoa</taxon>
        <taxon>Spiralia</taxon>
        <taxon>Lophotrochozoa</taxon>
        <taxon>Mollusca</taxon>
        <taxon>Gastropoda</taxon>
        <taxon>Caenogastropoda</taxon>
        <taxon>Sorbeoconcha</taxon>
        <taxon>Cerithioidea</taxon>
        <taxon>Batillariidae</taxon>
        <taxon>Batillaria</taxon>
    </lineage>
</organism>